<dbReference type="InterPro" id="IPR013766">
    <property type="entry name" value="Thioredoxin_domain"/>
</dbReference>
<dbReference type="InterPro" id="IPR036249">
    <property type="entry name" value="Thioredoxin-like_sf"/>
</dbReference>
<keyword evidence="4" id="KW-1185">Reference proteome</keyword>
<comment type="caution">
    <text evidence="3">The sequence shown here is derived from an EMBL/GenBank/DDBJ whole genome shotgun (WGS) entry which is preliminary data.</text>
</comment>
<gene>
    <name evidence="3" type="ORF">OUY22_02265</name>
</gene>
<proteinExistence type="predicted"/>
<reference evidence="3" key="1">
    <citation type="submission" date="2022-11" db="EMBL/GenBank/DDBJ databases">
        <title>Nonomuraea corallina sp. nov., a new species of the genus Nonomuraea isolated from sea side sediment in Thai sea.</title>
        <authorList>
            <person name="Ngamcharungchit C."/>
            <person name="Matsumoto A."/>
            <person name="Suriyachadkun C."/>
            <person name="Panbangred W."/>
            <person name="Inahashi Y."/>
            <person name="Intra B."/>
        </authorList>
    </citation>
    <scope>NUCLEOTIDE SEQUENCE</scope>
    <source>
        <strain evidence="3">MCN248</strain>
    </source>
</reference>
<evidence type="ECO:0000259" key="2">
    <source>
        <dbReference type="PROSITE" id="PS51352"/>
    </source>
</evidence>
<dbReference type="Gene3D" id="3.40.30.10">
    <property type="entry name" value="Glutaredoxin"/>
    <property type="match status" value="1"/>
</dbReference>
<keyword evidence="1" id="KW-0472">Membrane</keyword>
<dbReference type="SUPFAM" id="SSF52833">
    <property type="entry name" value="Thioredoxin-like"/>
    <property type="match status" value="1"/>
</dbReference>
<feature type="domain" description="Thioredoxin" evidence="2">
    <location>
        <begin position="51"/>
        <end position="183"/>
    </location>
</feature>
<dbReference type="Proteomes" id="UP001144036">
    <property type="component" value="Unassembled WGS sequence"/>
</dbReference>
<dbReference type="RefSeq" id="WP_270153003.1">
    <property type="nucleotide sequence ID" value="NZ_JAPNNL010000005.1"/>
</dbReference>
<dbReference type="EMBL" id="JAPNNL010000005">
    <property type="protein sequence ID" value="MDA0632226.1"/>
    <property type="molecule type" value="Genomic_DNA"/>
</dbReference>
<protein>
    <recommendedName>
        <fullName evidence="2">Thioredoxin domain-containing protein</fullName>
    </recommendedName>
</protein>
<keyword evidence="1" id="KW-0812">Transmembrane</keyword>
<feature type="transmembrane region" description="Helical" evidence="1">
    <location>
        <begin position="6"/>
        <end position="26"/>
    </location>
</feature>
<evidence type="ECO:0000313" key="3">
    <source>
        <dbReference type="EMBL" id="MDA0632226.1"/>
    </source>
</evidence>
<evidence type="ECO:0000256" key="1">
    <source>
        <dbReference type="SAM" id="Phobius"/>
    </source>
</evidence>
<accession>A0ABT4S4Y2</accession>
<keyword evidence="1" id="KW-1133">Transmembrane helix</keyword>
<name>A0ABT4S4Y2_9ACTN</name>
<organism evidence="3 4">
    <name type="scientific">Nonomuraea corallina</name>
    <dbReference type="NCBI Taxonomy" id="2989783"/>
    <lineage>
        <taxon>Bacteria</taxon>
        <taxon>Bacillati</taxon>
        <taxon>Actinomycetota</taxon>
        <taxon>Actinomycetes</taxon>
        <taxon>Streptosporangiales</taxon>
        <taxon>Streptosporangiaceae</taxon>
        <taxon>Nonomuraea</taxon>
    </lineage>
</organism>
<dbReference type="PROSITE" id="PS51352">
    <property type="entry name" value="THIOREDOXIN_2"/>
    <property type="match status" value="1"/>
</dbReference>
<sequence>MSVLWAALAIVFVICLLNLVLTIAVIRRLREHTELLNRGGGQHPGQEEITLPAGSRVGEFSAVTVDDRTLTREDLRPGMLVAFFSPRCPTCEEEKPAFIRYASGLPGGPDQVIAVLLGTPEELAGLREELGEVARIVIEPDVDGAMSTAFALRGYPAFCLMGQDGVLQVTGFRVDVLPDSVAL</sequence>
<evidence type="ECO:0000313" key="4">
    <source>
        <dbReference type="Proteomes" id="UP001144036"/>
    </source>
</evidence>